<gene>
    <name evidence="6" type="ORF">DEO72_LG8g1278</name>
</gene>
<reference evidence="6 7" key="1">
    <citation type="submission" date="2019-04" db="EMBL/GenBank/DDBJ databases">
        <title>An improved genome assembly and genetic linkage map for asparagus bean, Vigna unguiculata ssp. sesquipedialis.</title>
        <authorList>
            <person name="Xia Q."/>
            <person name="Zhang R."/>
            <person name="Dong Y."/>
        </authorList>
    </citation>
    <scope>NUCLEOTIDE SEQUENCE [LARGE SCALE GENOMIC DNA]</scope>
    <source>
        <tissue evidence="6">Leaf</tissue>
    </source>
</reference>
<sequence length="866" mass="98009">MRSRLKERKTAVVGGALLSAFIDVLFDRLASPEFVNYIRGKKPDKLLQKMKSQLLVVKVVLADAEKRQITDSNVKEWLDLLNDLVYEVDDLLDEVSTKVATKKEVSNPFSHLFKRNKVVSISKLEDIVGRLDEILKQKESLDLREIPVENNQSWKAQTTSLEDREFYFRADELGKETKIDRKTRHLSFKRFSDSVLDTEVLDKLALPDSIGELIHLRYLNLSGTSIATLPDSLCNLNNLQTLMLSSCLNLTKLPSAMQNLVNLRHLEIIGTPIKEMPKRMGKLNQLQNLDIYIVGKHVENSIKELGGIPNLHGYFCIKNLENVTKGEEALEARIMEKKHINTLRLEWSACNDNCTEFQIELDVLSNLQPHQDLKWLSIRGYKGTRFPEWIGNFSYQNMTNLSLRNCKSCCKLPSLGQLPSLKKLEISDMNSVKTIDAGFYKKEDCSSMIPFPSLESLHIYDMPCWEEWSGFDSKAFPVLKVLYIFSCPKLKGDLPNHLPALGKLRITNCELLVSSVPRAPTLQVLQILESNKLAFDVFPLMVESIEIKGRPMVESVMETITNIQPTSLRYLALEDCSSAISFPGDRLPASLKNLQISGLKKLKFPMQQKHELLESLRMNNSCDSLTSLPLATFPNLIRLRITNCENMESLSVLGSESFKNLSSFVINGCPNFVSFPGEGLCAPNLTRFSVYDCAKLKSLPYQMRTLLPKMEYLNISNCQQIEWFPGGGMPPNLRTLDLRNCEKLLSGLEWMDMVTSLNVHGPCDAINSFPKEGLLPPSLTSLSLIDLSSLKTLECKGLLHLSSLQQLQIQNCKKLENIAGERLPVSLLKLSIGGCPLLQKLCHKKDRQIWPKICHVRGIKIDGRWI</sequence>
<keyword evidence="7" id="KW-1185">Reference proteome</keyword>
<dbReference type="Proteomes" id="UP000501690">
    <property type="component" value="Linkage Group LG8"/>
</dbReference>
<dbReference type="Pfam" id="PF25019">
    <property type="entry name" value="LRR_R13L1-DRL21"/>
    <property type="match status" value="1"/>
</dbReference>
<name>A0A4D6MR80_VIGUN</name>
<organism evidence="6 7">
    <name type="scientific">Vigna unguiculata</name>
    <name type="common">Cowpea</name>
    <dbReference type="NCBI Taxonomy" id="3917"/>
    <lineage>
        <taxon>Eukaryota</taxon>
        <taxon>Viridiplantae</taxon>
        <taxon>Streptophyta</taxon>
        <taxon>Embryophyta</taxon>
        <taxon>Tracheophyta</taxon>
        <taxon>Spermatophyta</taxon>
        <taxon>Magnoliopsida</taxon>
        <taxon>eudicotyledons</taxon>
        <taxon>Gunneridae</taxon>
        <taxon>Pentapetalae</taxon>
        <taxon>rosids</taxon>
        <taxon>fabids</taxon>
        <taxon>Fabales</taxon>
        <taxon>Fabaceae</taxon>
        <taxon>Papilionoideae</taxon>
        <taxon>50 kb inversion clade</taxon>
        <taxon>NPAAA clade</taxon>
        <taxon>indigoferoid/millettioid clade</taxon>
        <taxon>Phaseoleae</taxon>
        <taxon>Vigna</taxon>
    </lineage>
</organism>
<dbReference type="InterPro" id="IPR032675">
    <property type="entry name" value="LRR_dom_sf"/>
</dbReference>
<feature type="domain" description="R13L1/DRL21-like LRR repeat region" evidence="5">
    <location>
        <begin position="302"/>
        <end position="429"/>
    </location>
</feature>
<dbReference type="GO" id="GO:0000166">
    <property type="term" value="F:nucleotide binding"/>
    <property type="evidence" value="ECO:0007669"/>
    <property type="project" value="UniProtKB-KW"/>
</dbReference>
<dbReference type="InterPro" id="IPR056789">
    <property type="entry name" value="LRR_R13L1-DRL21"/>
</dbReference>
<dbReference type="AlphaFoldDB" id="A0A4D6MR80"/>
<dbReference type="Gene3D" id="1.20.5.4130">
    <property type="match status" value="1"/>
</dbReference>
<evidence type="ECO:0000259" key="5">
    <source>
        <dbReference type="Pfam" id="PF25019"/>
    </source>
</evidence>
<evidence type="ECO:0000259" key="4">
    <source>
        <dbReference type="Pfam" id="PF18052"/>
    </source>
</evidence>
<keyword evidence="2" id="KW-0547">Nucleotide-binding</keyword>
<dbReference type="PANTHER" id="PTHR47186:SF42">
    <property type="entry name" value="DISEASE RESISTANCE RPP13-LIKE PROTEIN 1"/>
    <property type="match status" value="1"/>
</dbReference>
<feature type="domain" description="Disease resistance N-terminal" evidence="4">
    <location>
        <begin position="18"/>
        <end position="107"/>
    </location>
</feature>
<protein>
    <submittedName>
        <fullName evidence="6">Disease resistance protein RPM1</fullName>
    </submittedName>
</protein>
<keyword evidence="1" id="KW-0677">Repeat</keyword>
<dbReference type="Pfam" id="PF18052">
    <property type="entry name" value="Rx_N"/>
    <property type="match status" value="1"/>
</dbReference>
<dbReference type="SUPFAM" id="SSF52058">
    <property type="entry name" value="L domain-like"/>
    <property type="match status" value="2"/>
</dbReference>
<dbReference type="InterPro" id="IPR041118">
    <property type="entry name" value="Rx_N"/>
</dbReference>
<dbReference type="GO" id="GO:0006952">
    <property type="term" value="P:defense response"/>
    <property type="evidence" value="ECO:0007669"/>
    <property type="project" value="UniProtKB-KW"/>
</dbReference>
<dbReference type="Gene3D" id="3.80.10.10">
    <property type="entry name" value="Ribonuclease Inhibitor"/>
    <property type="match status" value="3"/>
</dbReference>
<evidence type="ECO:0000256" key="1">
    <source>
        <dbReference type="ARBA" id="ARBA00022737"/>
    </source>
</evidence>
<evidence type="ECO:0000313" key="6">
    <source>
        <dbReference type="EMBL" id="QCE03254.1"/>
    </source>
</evidence>
<evidence type="ECO:0000256" key="2">
    <source>
        <dbReference type="ARBA" id="ARBA00022741"/>
    </source>
</evidence>
<proteinExistence type="predicted"/>
<keyword evidence="3" id="KW-0611">Plant defense</keyword>
<dbReference type="EMBL" id="CP039352">
    <property type="protein sequence ID" value="QCE03254.1"/>
    <property type="molecule type" value="Genomic_DNA"/>
</dbReference>
<evidence type="ECO:0000256" key="3">
    <source>
        <dbReference type="ARBA" id="ARBA00022821"/>
    </source>
</evidence>
<accession>A0A4D6MR80</accession>
<evidence type="ECO:0000313" key="7">
    <source>
        <dbReference type="Proteomes" id="UP000501690"/>
    </source>
</evidence>
<dbReference type="PANTHER" id="PTHR47186">
    <property type="entry name" value="LEUCINE-RICH REPEAT-CONTAINING PROTEIN 57"/>
    <property type="match status" value="1"/>
</dbReference>